<dbReference type="EMBL" id="KN831990">
    <property type="protein sequence ID" value="KIO01159.1"/>
    <property type="molecule type" value="Genomic_DNA"/>
</dbReference>
<name>A0A0C3P1E0_PISTI</name>
<evidence type="ECO:0000313" key="3">
    <source>
        <dbReference type="Proteomes" id="UP000054217"/>
    </source>
</evidence>
<feature type="region of interest" description="Disordered" evidence="1">
    <location>
        <begin position="154"/>
        <end position="184"/>
    </location>
</feature>
<sequence>MNSVTAFVVTTTLLGQSQQTLVSGKKRAPEDVTSPRAGEEKKVIRTGSGVPGESEAGPSGVVAPTTVSSDPLVAVVTKGFELIAAAMDRQTAEIWLGDLLGEFEFVLCPTPPASKSSEELHSDVADLELKSLQSEREGVGVELDERIMRRPEDVRMKGRWSRSESGEEKELRTSEGEVFEGDSE</sequence>
<organism evidence="2 3">
    <name type="scientific">Pisolithus tinctorius Marx 270</name>
    <dbReference type="NCBI Taxonomy" id="870435"/>
    <lineage>
        <taxon>Eukaryota</taxon>
        <taxon>Fungi</taxon>
        <taxon>Dikarya</taxon>
        <taxon>Basidiomycota</taxon>
        <taxon>Agaricomycotina</taxon>
        <taxon>Agaricomycetes</taxon>
        <taxon>Agaricomycetidae</taxon>
        <taxon>Boletales</taxon>
        <taxon>Sclerodermatineae</taxon>
        <taxon>Pisolithaceae</taxon>
        <taxon>Pisolithus</taxon>
    </lineage>
</organism>
<evidence type="ECO:0000313" key="2">
    <source>
        <dbReference type="EMBL" id="KIO01159.1"/>
    </source>
</evidence>
<dbReference type="InParanoid" id="A0A0C3P1E0"/>
<accession>A0A0C3P1E0</accession>
<dbReference type="HOGENOM" id="CLU_1468767_0_0_1"/>
<reference evidence="2 3" key="1">
    <citation type="submission" date="2014-04" db="EMBL/GenBank/DDBJ databases">
        <authorList>
            <consortium name="DOE Joint Genome Institute"/>
            <person name="Kuo A."/>
            <person name="Kohler A."/>
            <person name="Costa M.D."/>
            <person name="Nagy L.G."/>
            <person name="Floudas D."/>
            <person name="Copeland A."/>
            <person name="Barry K.W."/>
            <person name="Cichocki N."/>
            <person name="Veneault-Fourrey C."/>
            <person name="LaButti K."/>
            <person name="Lindquist E.A."/>
            <person name="Lipzen A."/>
            <person name="Lundell T."/>
            <person name="Morin E."/>
            <person name="Murat C."/>
            <person name="Sun H."/>
            <person name="Tunlid A."/>
            <person name="Henrissat B."/>
            <person name="Grigoriev I.V."/>
            <person name="Hibbett D.S."/>
            <person name="Martin F."/>
            <person name="Nordberg H.P."/>
            <person name="Cantor M.N."/>
            <person name="Hua S.X."/>
        </authorList>
    </citation>
    <scope>NUCLEOTIDE SEQUENCE [LARGE SCALE GENOMIC DNA]</scope>
    <source>
        <strain evidence="2 3">Marx 270</strain>
    </source>
</reference>
<feature type="compositionally biased region" description="Basic and acidic residues" evidence="1">
    <location>
        <begin position="154"/>
        <end position="175"/>
    </location>
</feature>
<dbReference type="Proteomes" id="UP000054217">
    <property type="component" value="Unassembled WGS sequence"/>
</dbReference>
<proteinExistence type="predicted"/>
<gene>
    <name evidence="2" type="ORF">M404DRAFT_28883</name>
</gene>
<dbReference type="AlphaFoldDB" id="A0A0C3P1E0"/>
<keyword evidence="3" id="KW-1185">Reference proteome</keyword>
<evidence type="ECO:0000256" key="1">
    <source>
        <dbReference type="SAM" id="MobiDB-lite"/>
    </source>
</evidence>
<protein>
    <submittedName>
        <fullName evidence="2">Uncharacterized protein</fullName>
    </submittedName>
</protein>
<reference evidence="3" key="2">
    <citation type="submission" date="2015-01" db="EMBL/GenBank/DDBJ databases">
        <title>Evolutionary Origins and Diversification of the Mycorrhizal Mutualists.</title>
        <authorList>
            <consortium name="DOE Joint Genome Institute"/>
            <consortium name="Mycorrhizal Genomics Consortium"/>
            <person name="Kohler A."/>
            <person name="Kuo A."/>
            <person name="Nagy L.G."/>
            <person name="Floudas D."/>
            <person name="Copeland A."/>
            <person name="Barry K.W."/>
            <person name="Cichocki N."/>
            <person name="Veneault-Fourrey C."/>
            <person name="LaButti K."/>
            <person name="Lindquist E.A."/>
            <person name="Lipzen A."/>
            <person name="Lundell T."/>
            <person name="Morin E."/>
            <person name="Murat C."/>
            <person name="Riley R."/>
            <person name="Ohm R."/>
            <person name="Sun H."/>
            <person name="Tunlid A."/>
            <person name="Henrissat B."/>
            <person name="Grigoriev I.V."/>
            <person name="Hibbett D.S."/>
            <person name="Martin F."/>
        </authorList>
    </citation>
    <scope>NUCLEOTIDE SEQUENCE [LARGE SCALE GENOMIC DNA]</scope>
    <source>
        <strain evidence="3">Marx 270</strain>
    </source>
</reference>
<feature type="region of interest" description="Disordered" evidence="1">
    <location>
        <begin position="21"/>
        <end position="65"/>
    </location>
</feature>